<proteinExistence type="predicted"/>
<evidence type="ECO:0000313" key="1">
    <source>
        <dbReference type="EnsemblPlants" id="OB08G19060.1"/>
    </source>
</evidence>
<sequence>MPRPRFNTCYCSEIWCKFLGVTIGFLVCWDSLSPLNIPSNMFLRYLRNPTSMFLCPPSLSMCAGPLPLSLSCVVCRHCLALPPPPLPTAIGHHHSC</sequence>
<dbReference type="AlphaFoldDB" id="J3MS27"/>
<organism evidence="1">
    <name type="scientific">Oryza brachyantha</name>
    <name type="common">malo sina</name>
    <dbReference type="NCBI Taxonomy" id="4533"/>
    <lineage>
        <taxon>Eukaryota</taxon>
        <taxon>Viridiplantae</taxon>
        <taxon>Streptophyta</taxon>
        <taxon>Embryophyta</taxon>
        <taxon>Tracheophyta</taxon>
        <taxon>Spermatophyta</taxon>
        <taxon>Magnoliopsida</taxon>
        <taxon>Liliopsida</taxon>
        <taxon>Poales</taxon>
        <taxon>Poaceae</taxon>
        <taxon>BOP clade</taxon>
        <taxon>Oryzoideae</taxon>
        <taxon>Oryzeae</taxon>
        <taxon>Oryzinae</taxon>
        <taxon>Oryza</taxon>
    </lineage>
</organism>
<dbReference type="HOGENOM" id="CLU_2363102_0_0_1"/>
<dbReference type="EnsemblPlants" id="OB08G19060.1">
    <property type="protein sequence ID" value="OB08G19060.1"/>
    <property type="gene ID" value="OB08G19060"/>
</dbReference>
<dbReference type="Proteomes" id="UP000006038">
    <property type="component" value="Chromosome 8"/>
</dbReference>
<dbReference type="Gramene" id="OB08G19060.1">
    <property type="protein sequence ID" value="OB08G19060.1"/>
    <property type="gene ID" value="OB08G19060"/>
</dbReference>
<protein>
    <submittedName>
        <fullName evidence="1">Uncharacterized protein</fullName>
    </submittedName>
</protein>
<reference evidence="1" key="1">
    <citation type="journal article" date="2013" name="Nat. Commun.">
        <title>Whole-genome sequencing of Oryza brachyantha reveals mechanisms underlying Oryza genome evolution.</title>
        <authorList>
            <person name="Chen J."/>
            <person name="Huang Q."/>
            <person name="Gao D."/>
            <person name="Wang J."/>
            <person name="Lang Y."/>
            <person name="Liu T."/>
            <person name="Li B."/>
            <person name="Bai Z."/>
            <person name="Luis Goicoechea J."/>
            <person name="Liang C."/>
            <person name="Chen C."/>
            <person name="Zhang W."/>
            <person name="Sun S."/>
            <person name="Liao Y."/>
            <person name="Zhang X."/>
            <person name="Yang L."/>
            <person name="Song C."/>
            <person name="Wang M."/>
            <person name="Shi J."/>
            <person name="Liu G."/>
            <person name="Liu J."/>
            <person name="Zhou H."/>
            <person name="Zhou W."/>
            <person name="Yu Q."/>
            <person name="An N."/>
            <person name="Chen Y."/>
            <person name="Cai Q."/>
            <person name="Wang B."/>
            <person name="Liu B."/>
            <person name="Min J."/>
            <person name="Huang Y."/>
            <person name="Wu H."/>
            <person name="Li Z."/>
            <person name="Zhang Y."/>
            <person name="Yin Y."/>
            <person name="Song W."/>
            <person name="Jiang J."/>
            <person name="Jackson S.A."/>
            <person name="Wing R.A."/>
            <person name="Wang J."/>
            <person name="Chen M."/>
        </authorList>
    </citation>
    <scope>NUCLEOTIDE SEQUENCE [LARGE SCALE GENOMIC DNA]</scope>
    <source>
        <strain evidence="1">cv. IRGC 101232</strain>
    </source>
</reference>
<reference evidence="1" key="2">
    <citation type="submission" date="2013-04" db="UniProtKB">
        <authorList>
            <consortium name="EnsemblPlants"/>
        </authorList>
    </citation>
    <scope>IDENTIFICATION</scope>
</reference>
<keyword evidence="2" id="KW-1185">Reference proteome</keyword>
<accession>J3MS27</accession>
<evidence type="ECO:0000313" key="2">
    <source>
        <dbReference type="Proteomes" id="UP000006038"/>
    </source>
</evidence>
<name>J3MS27_ORYBR</name>